<dbReference type="GeneID" id="27688700"/>
<dbReference type="Gene3D" id="2.60.200.30">
    <property type="entry name" value="Probable inorganic polyphosphate/atp-NAD kinase, domain 2"/>
    <property type="match status" value="1"/>
</dbReference>
<evidence type="ECO:0000256" key="5">
    <source>
        <dbReference type="ARBA" id="ARBA00022840"/>
    </source>
</evidence>
<dbReference type="OrthoDB" id="24581at2759"/>
<evidence type="ECO:0000313" key="9">
    <source>
        <dbReference type="Proteomes" id="UP000053201"/>
    </source>
</evidence>
<evidence type="ECO:0008006" key="10">
    <source>
        <dbReference type="Google" id="ProtNLM"/>
    </source>
</evidence>
<dbReference type="SUPFAM" id="SSF111331">
    <property type="entry name" value="NAD kinase/diacylglycerol kinase-like"/>
    <property type="match status" value="1"/>
</dbReference>
<dbReference type="Proteomes" id="UP000053201">
    <property type="component" value="Unassembled WGS sequence"/>
</dbReference>
<sequence>MTLRCLRPAIRSFTHLGTPSLRILQHSPQCVGTRLAYSLKRANAARRFSAPPMKTSLSLPDKVHIGLDEAVPKDVVGNDLDTNRPPAEVRQKIGDEYSAEHLLRWSQPPRTVLIVKKPNDERTRAAFLEIVRWLRSEYPYMNIVVEPAVAEELGEEVSGLHVISKDNMVEYSRTIDFAITLGGDGTILHASSLFPRAVPPIISFSLGTLGFLLPFGFQDYQTALIKVIEGSVPLLLRMRLTCAIFRNDGRRVMYDGLDQDLQAMNDITLHRGHNPHLTVIDCSVGGEFLTDAVADGLIVSTPTGSTAYSLSAGGPIVHPAVQSLLLTPICPRSLSFRPALLPPYLTVRLRLSKNSRGTAQVSVDGRDVYLLGKEEYVEVRMSQFPIPCVSRTRHGKDWVRDINQTLKWNQSFTNRHGDGDSEPW</sequence>
<dbReference type="Pfam" id="PF01513">
    <property type="entry name" value="NAD_kinase"/>
    <property type="match status" value="1"/>
</dbReference>
<gene>
    <name evidence="8" type="ORF">SPPG_05314</name>
</gene>
<dbReference type="FunCoup" id="A0A0L0HFY6">
    <property type="interactions" value="5"/>
</dbReference>
<protein>
    <recommendedName>
        <fullName evidence="10">NAD+ kinase</fullName>
    </recommendedName>
</protein>
<dbReference type="GO" id="GO:0005759">
    <property type="term" value="C:mitochondrial matrix"/>
    <property type="evidence" value="ECO:0007669"/>
    <property type="project" value="EnsemblFungi"/>
</dbReference>
<dbReference type="Gene3D" id="3.40.50.10330">
    <property type="entry name" value="Probable inorganic polyphosphate/atp-NAD kinase, domain 1"/>
    <property type="match status" value="1"/>
</dbReference>
<comment type="similarity">
    <text evidence="1">Belongs to the NAD kinase family.</text>
</comment>
<dbReference type="GO" id="GO:0042736">
    <property type="term" value="F:NADH kinase activity"/>
    <property type="evidence" value="ECO:0007669"/>
    <property type="project" value="EnsemblFungi"/>
</dbReference>
<dbReference type="STRING" id="645134.A0A0L0HFY6"/>
<keyword evidence="3" id="KW-0547">Nucleotide-binding</keyword>
<dbReference type="eggNOG" id="KOG2178">
    <property type="taxonomic scope" value="Eukaryota"/>
</dbReference>
<dbReference type="InterPro" id="IPR002504">
    <property type="entry name" value="NADK"/>
</dbReference>
<organism evidence="8 9">
    <name type="scientific">Spizellomyces punctatus (strain DAOM BR117)</name>
    <dbReference type="NCBI Taxonomy" id="645134"/>
    <lineage>
        <taxon>Eukaryota</taxon>
        <taxon>Fungi</taxon>
        <taxon>Fungi incertae sedis</taxon>
        <taxon>Chytridiomycota</taxon>
        <taxon>Chytridiomycota incertae sedis</taxon>
        <taxon>Chytridiomycetes</taxon>
        <taxon>Spizellomycetales</taxon>
        <taxon>Spizellomycetaceae</taxon>
        <taxon>Spizellomyces</taxon>
    </lineage>
</organism>
<evidence type="ECO:0000256" key="3">
    <source>
        <dbReference type="ARBA" id="ARBA00022741"/>
    </source>
</evidence>
<dbReference type="HAMAP" id="MF_00361">
    <property type="entry name" value="NAD_kinase"/>
    <property type="match status" value="1"/>
</dbReference>
<accession>A0A0L0HFY6</accession>
<dbReference type="GO" id="GO:0019674">
    <property type="term" value="P:NAD+ metabolic process"/>
    <property type="evidence" value="ECO:0007669"/>
    <property type="project" value="InterPro"/>
</dbReference>
<keyword evidence="2" id="KW-0808">Transferase</keyword>
<dbReference type="EMBL" id="KQ257457">
    <property type="protein sequence ID" value="KNC99941.1"/>
    <property type="molecule type" value="Genomic_DNA"/>
</dbReference>
<keyword evidence="6" id="KW-0521">NADP</keyword>
<dbReference type="AlphaFoldDB" id="A0A0L0HFY6"/>
<keyword evidence="7" id="KW-0520">NAD</keyword>
<dbReference type="FunFam" id="2.60.200.30:FF:000009">
    <property type="entry name" value="Poly(P)/ATP NAD kinase"/>
    <property type="match status" value="1"/>
</dbReference>
<dbReference type="GO" id="GO:0006741">
    <property type="term" value="P:NADP+ biosynthetic process"/>
    <property type="evidence" value="ECO:0007669"/>
    <property type="project" value="EnsemblFungi"/>
</dbReference>
<dbReference type="InParanoid" id="A0A0L0HFY6"/>
<dbReference type="OMA" id="IPKYQES"/>
<dbReference type="GO" id="GO:0016226">
    <property type="term" value="P:iron-sulfur cluster assembly"/>
    <property type="evidence" value="ECO:0007669"/>
    <property type="project" value="EnsemblFungi"/>
</dbReference>
<evidence type="ECO:0000256" key="7">
    <source>
        <dbReference type="ARBA" id="ARBA00023027"/>
    </source>
</evidence>
<dbReference type="RefSeq" id="XP_016607981.1">
    <property type="nucleotide sequence ID" value="XM_016753535.1"/>
</dbReference>
<dbReference type="PANTHER" id="PTHR20275:SF26">
    <property type="entry name" value="NADH KINASE POS5, MITOCHONDRIAL"/>
    <property type="match status" value="1"/>
</dbReference>
<dbReference type="PANTHER" id="PTHR20275">
    <property type="entry name" value="NAD KINASE"/>
    <property type="match status" value="1"/>
</dbReference>
<evidence type="ECO:0000256" key="1">
    <source>
        <dbReference type="ARBA" id="ARBA00010995"/>
    </source>
</evidence>
<keyword evidence="9" id="KW-1185">Reference proteome</keyword>
<reference evidence="8 9" key="1">
    <citation type="submission" date="2009-08" db="EMBL/GenBank/DDBJ databases">
        <title>The Genome Sequence of Spizellomyces punctatus strain DAOM BR117.</title>
        <authorList>
            <consortium name="The Broad Institute Genome Sequencing Platform"/>
            <person name="Russ C."/>
            <person name="Cuomo C."/>
            <person name="Shea T."/>
            <person name="Young S.K."/>
            <person name="Zeng Q."/>
            <person name="Koehrsen M."/>
            <person name="Haas B."/>
            <person name="Borodovsky M."/>
            <person name="Guigo R."/>
            <person name="Alvarado L."/>
            <person name="Berlin A."/>
            <person name="Bochicchio J."/>
            <person name="Borenstein D."/>
            <person name="Chapman S."/>
            <person name="Chen Z."/>
            <person name="Engels R."/>
            <person name="Freedman E."/>
            <person name="Gellesch M."/>
            <person name="Goldberg J."/>
            <person name="Griggs A."/>
            <person name="Gujja S."/>
            <person name="Heiman D."/>
            <person name="Hepburn T."/>
            <person name="Howarth C."/>
            <person name="Jen D."/>
            <person name="Larson L."/>
            <person name="Lewis B."/>
            <person name="Mehta T."/>
            <person name="Park D."/>
            <person name="Pearson M."/>
            <person name="Roberts A."/>
            <person name="Saif S."/>
            <person name="Shenoy N."/>
            <person name="Sisk P."/>
            <person name="Stolte C."/>
            <person name="Sykes S."/>
            <person name="Thomson T."/>
            <person name="Walk T."/>
            <person name="White J."/>
            <person name="Yandava C."/>
            <person name="Burger G."/>
            <person name="Gray M.W."/>
            <person name="Holland P.W.H."/>
            <person name="King N."/>
            <person name="Lang F.B.F."/>
            <person name="Roger A.J."/>
            <person name="Ruiz-Trillo I."/>
            <person name="Lander E."/>
            <person name="Nusbaum C."/>
        </authorList>
    </citation>
    <scope>NUCLEOTIDE SEQUENCE [LARGE SCALE GENOMIC DNA]</scope>
    <source>
        <strain evidence="8 9">DAOM BR117</strain>
    </source>
</reference>
<evidence type="ECO:0000256" key="2">
    <source>
        <dbReference type="ARBA" id="ARBA00022679"/>
    </source>
</evidence>
<evidence type="ECO:0000256" key="4">
    <source>
        <dbReference type="ARBA" id="ARBA00022777"/>
    </source>
</evidence>
<dbReference type="InterPro" id="IPR017438">
    <property type="entry name" value="ATP-NAD_kinase_N"/>
</dbReference>
<dbReference type="Pfam" id="PF20143">
    <property type="entry name" value="NAD_kinase_C"/>
    <property type="match status" value="1"/>
</dbReference>
<dbReference type="InterPro" id="IPR017437">
    <property type="entry name" value="ATP-NAD_kinase_PpnK-typ_C"/>
</dbReference>
<dbReference type="GO" id="GO:0003951">
    <property type="term" value="F:NAD+ kinase activity"/>
    <property type="evidence" value="ECO:0007669"/>
    <property type="project" value="InterPro"/>
</dbReference>
<keyword evidence="5" id="KW-0067">ATP-binding</keyword>
<evidence type="ECO:0000256" key="6">
    <source>
        <dbReference type="ARBA" id="ARBA00022857"/>
    </source>
</evidence>
<dbReference type="VEuPathDB" id="FungiDB:SPPG_05314"/>
<dbReference type="GO" id="GO:0005524">
    <property type="term" value="F:ATP binding"/>
    <property type="evidence" value="ECO:0007669"/>
    <property type="project" value="UniProtKB-KW"/>
</dbReference>
<evidence type="ECO:0000313" key="8">
    <source>
        <dbReference type="EMBL" id="KNC99941.1"/>
    </source>
</evidence>
<dbReference type="InterPro" id="IPR016064">
    <property type="entry name" value="NAD/diacylglycerol_kinase_sf"/>
</dbReference>
<dbReference type="GO" id="GO:0034599">
    <property type="term" value="P:cellular response to oxidative stress"/>
    <property type="evidence" value="ECO:0007669"/>
    <property type="project" value="EnsemblFungi"/>
</dbReference>
<name>A0A0L0HFY6_SPIPD</name>
<proteinExistence type="inferred from homology"/>
<keyword evidence="4" id="KW-0418">Kinase</keyword>